<dbReference type="PROSITE" id="PS00301">
    <property type="entry name" value="G_TR_1"/>
    <property type="match status" value="1"/>
</dbReference>
<dbReference type="GO" id="GO:0005525">
    <property type="term" value="F:GTP binding"/>
    <property type="evidence" value="ECO:0007669"/>
    <property type="project" value="UniProtKB-KW"/>
</dbReference>
<dbReference type="Pfam" id="PF03144">
    <property type="entry name" value="GTP_EFTU_D2"/>
    <property type="match status" value="1"/>
</dbReference>
<dbReference type="InterPro" id="IPR009001">
    <property type="entry name" value="Transl_elong_EF1A/Init_IF2_C"/>
</dbReference>
<evidence type="ECO:0000256" key="3">
    <source>
        <dbReference type="ARBA" id="ARBA00022490"/>
    </source>
</evidence>
<dbReference type="InterPro" id="IPR031157">
    <property type="entry name" value="G_TR_CS"/>
</dbReference>
<dbReference type="InterPro" id="IPR015191">
    <property type="entry name" value="SelB_WHD4"/>
</dbReference>
<feature type="domain" description="Tr-type G" evidence="9">
    <location>
        <begin position="1"/>
        <end position="171"/>
    </location>
</feature>
<dbReference type="InterPro" id="IPR004161">
    <property type="entry name" value="EFTu-like_2"/>
</dbReference>
<dbReference type="InterPro" id="IPR048649">
    <property type="entry name" value="WHD_1st_3rd_SelB"/>
</dbReference>
<protein>
    <recommendedName>
        <fullName evidence="2">Selenocysteine-specific elongation factor</fullName>
    </recommendedName>
    <alternativeName>
        <fullName evidence="8">SelB translation factor</fullName>
    </alternativeName>
</protein>
<dbReference type="InterPro" id="IPR036390">
    <property type="entry name" value="WH_DNA-bd_sf"/>
</dbReference>
<evidence type="ECO:0000256" key="1">
    <source>
        <dbReference type="ARBA" id="ARBA00004496"/>
    </source>
</evidence>
<dbReference type="PROSITE" id="PS51722">
    <property type="entry name" value="G_TR_2"/>
    <property type="match status" value="1"/>
</dbReference>
<dbReference type="GO" id="GO:0003924">
    <property type="term" value="F:GTPase activity"/>
    <property type="evidence" value="ECO:0007669"/>
    <property type="project" value="InterPro"/>
</dbReference>
<dbReference type="Pfam" id="PF09106">
    <property type="entry name" value="WHD_2nd_SelB"/>
    <property type="match status" value="1"/>
</dbReference>
<evidence type="ECO:0000256" key="6">
    <source>
        <dbReference type="ARBA" id="ARBA00023134"/>
    </source>
</evidence>
<dbReference type="InterPro" id="IPR036388">
    <property type="entry name" value="WH-like_DNA-bd_sf"/>
</dbReference>
<dbReference type="InterPro" id="IPR015190">
    <property type="entry name" value="Elong_fac_SelB-wing-hlx_typ-2"/>
</dbReference>
<dbReference type="PRINTS" id="PR00315">
    <property type="entry name" value="ELONGATNFCT"/>
</dbReference>
<dbReference type="RefSeq" id="WP_053009801.1">
    <property type="nucleotide sequence ID" value="NZ_CWJI01000007.1"/>
</dbReference>
<dbReference type="GO" id="GO:0035368">
    <property type="term" value="F:selenocysteine insertion sequence binding"/>
    <property type="evidence" value="ECO:0007669"/>
    <property type="project" value="TreeGrafter"/>
</dbReference>
<evidence type="ECO:0000313" key="11">
    <source>
        <dbReference type="Proteomes" id="UP000043316"/>
    </source>
</evidence>
<dbReference type="GO" id="GO:0000049">
    <property type="term" value="F:tRNA binding"/>
    <property type="evidence" value="ECO:0007669"/>
    <property type="project" value="TreeGrafter"/>
</dbReference>
<dbReference type="InterPro" id="IPR004535">
    <property type="entry name" value="Transl_elong_SelB"/>
</dbReference>
<evidence type="ECO:0000256" key="8">
    <source>
        <dbReference type="ARBA" id="ARBA00031615"/>
    </source>
</evidence>
<keyword evidence="5" id="KW-0648">Protein biosynthesis</keyword>
<dbReference type="SUPFAM" id="SSF50465">
    <property type="entry name" value="EF-Tu/eEF-1alpha/eIF2-gamma C-terminal domain"/>
    <property type="match status" value="1"/>
</dbReference>
<dbReference type="Gene3D" id="3.40.50.300">
    <property type="entry name" value="P-loop containing nucleotide triphosphate hydrolases"/>
    <property type="match status" value="1"/>
</dbReference>
<dbReference type="Pfam" id="PF25461">
    <property type="entry name" value="Beta-barrel_SelB"/>
    <property type="match status" value="1"/>
</dbReference>
<dbReference type="FunFam" id="3.40.50.300:FF:001064">
    <property type="entry name" value="Selenocysteine-specific translation elongation factor"/>
    <property type="match status" value="1"/>
</dbReference>
<keyword evidence="6" id="KW-0342">GTP-binding</keyword>
<keyword evidence="3" id="KW-0963">Cytoplasm</keyword>
<evidence type="ECO:0000256" key="2">
    <source>
        <dbReference type="ARBA" id="ARBA00015953"/>
    </source>
</evidence>
<dbReference type="SUPFAM" id="SSF52540">
    <property type="entry name" value="P-loop containing nucleoside triphosphate hydrolases"/>
    <property type="match status" value="1"/>
</dbReference>
<evidence type="ECO:0000313" key="10">
    <source>
        <dbReference type="EMBL" id="CRY55703.1"/>
    </source>
</evidence>
<evidence type="ECO:0000259" key="9">
    <source>
        <dbReference type="PROSITE" id="PS51722"/>
    </source>
</evidence>
<dbReference type="InterPro" id="IPR000795">
    <property type="entry name" value="T_Tr_GTP-bd_dom"/>
</dbReference>
<evidence type="ECO:0000256" key="7">
    <source>
        <dbReference type="ARBA" id="ARBA00025526"/>
    </source>
</evidence>
<name>A0A0H5LX20_YERIN</name>
<reference evidence="11" key="1">
    <citation type="submission" date="2015-03" db="EMBL/GenBank/DDBJ databases">
        <authorList>
            <consortium name="Pathogen Informatics"/>
        </authorList>
    </citation>
    <scope>NUCLEOTIDE SEQUENCE [LARGE SCALE GENOMIC DNA]</scope>
    <source>
        <strain evidence="11">R148</strain>
    </source>
</reference>
<comment type="function">
    <text evidence="7">Translation factor necessary for the incorporation of selenocysteine into proteins. It probably replaces EF-Tu for the insertion of selenocysteine directed by the UGA codon. SelB binds GTP and GDP.</text>
</comment>
<dbReference type="InterPro" id="IPR009000">
    <property type="entry name" value="Transl_B-barrel_sf"/>
</dbReference>
<dbReference type="InterPro" id="IPR057335">
    <property type="entry name" value="Beta-barrel_SelB"/>
</dbReference>
<dbReference type="GO" id="GO:0005829">
    <property type="term" value="C:cytosol"/>
    <property type="evidence" value="ECO:0007669"/>
    <property type="project" value="TreeGrafter"/>
</dbReference>
<dbReference type="Gene3D" id="2.40.30.10">
    <property type="entry name" value="Translation factors"/>
    <property type="match status" value="1"/>
</dbReference>
<keyword evidence="4" id="KW-0547">Nucleotide-binding</keyword>
<evidence type="ECO:0000256" key="5">
    <source>
        <dbReference type="ARBA" id="ARBA00022917"/>
    </source>
</evidence>
<dbReference type="PANTHER" id="PTHR42854:SF3">
    <property type="entry name" value="EUKARYOTIC TRANSLATION INITIATION FACTOR 2 SUBUNIT 3-RELATED"/>
    <property type="match status" value="1"/>
</dbReference>
<dbReference type="PANTHER" id="PTHR42854">
    <property type="entry name" value="EUKARYOTIC TRANSLATION INITIATION FACTOR 2 SUBUNIT 3 FAMILY MEMBER"/>
    <property type="match status" value="1"/>
</dbReference>
<organism evidence="10 11">
    <name type="scientific">Yersinia intermedia</name>
    <dbReference type="NCBI Taxonomy" id="631"/>
    <lineage>
        <taxon>Bacteria</taxon>
        <taxon>Pseudomonadati</taxon>
        <taxon>Pseudomonadota</taxon>
        <taxon>Gammaproteobacteria</taxon>
        <taxon>Enterobacterales</taxon>
        <taxon>Yersiniaceae</taxon>
        <taxon>Yersinia</taxon>
    </lineage>
</organism>
<dbReference type="GO" id="GO:0003746">
    <property type="term" value="F:translation elongation factor activity"/>
    <property type="evidence" value="ECO:0007669"/>
    <property type="project" value="InterPro"/>
</dbReference>
<dbReference type="InterPro" id="IPR050543">
    <property type="entry name" value="eIF2G"/>
</dbReference>
<dbReference type="NCBIfam" id="TIGR00475">
    <property type="entry name" value="selB"/>
    <property type="match status" value="1"/>
</dbReference>
<proteinExistence type="predicted"/>
<dbReference type="InterPro" id="IPR027417">
    <property type="entry name" value="P-loop_NTPase"/>
</dbReference>
<dbReference type="Pfam" id="PF21214">
    <property type="entry name" value="WHD_2nd_SelB_bact"/>
    <property type="match status" value="1"/>
</dbReference>
<evidence type="ECO:0000256" key="4">
    <source>
        <dbReference type="ARBA" id="ARBA00022741"/>
    </source>
</evidence>
<dbReference type="SUPFAM" id="SSF46785">
    <property type="entry name" value="Winged helix' DNA-binding domain"/>
    <property type="match status" value="3"/>
</dbReference>
<gene>
    <name evidence="10" type="primary">selB</name>
    <name evidence="10" type="ORF">ERS008476_02708</name>
</gene>
<dbReference type="CDD" id="cd04171">
    <property type="entry name" value="SelB"/>
    <property type="match status" value="1"/>
</dbReference>
<accession>A0A0H5LX20</accession>
<sequence>MIIATAGHVDHGKTTLLQAITGVDADRLPEEKQRGMTIDLGYAYWPQPDGNILGFIDVPGHEKFLANMLAGVGGIDHALLVVACDDGVMAQTREHLAILRLTGHPTLTVALTKADRVDDDRIAQVRQQVMAELTAQGWQAEQVTLFVTAATTDLGISALRDHLAHCHQQNTDNNRLQRRFRLAIDRAFSVKGAGLVVTGTALAGKVAVGDTLWLTGSNGPVRVRGIHAQNQNTQQAQAGQRIALNISGDISKEQINRGDWLLTQQPPEPVDRVLVVVDADVPIQHWQPLHLHHAASHITGRFSLLTAPHDTDLSNGLPADGNSATDSAPLILAELLLDTPLWLAENDRLILRDIAAKKTLGGARVIHLAVPKRGKRQPAYLAWLTALAQAHTDPDVLDLHLAQGPLSLRSFSWARQLTDVDMAALLADTDNIVAGDIILSQPHAQQAQQTLLHVLCLYHQQHGDQMGLGRARLRRMALPTLDEGLVFRLMDNLLAQGTLKNTRGWLHLPTHGLGFTAQEEAQWQQVAPYFADAPWWVRDLAAELQMDEGDMRTLLRKAAQLGQITAIVPDRYYLSQRIEQFADLVRELDSTQGSACAADFRDRLGVGRKLAIQILEFFDRSGFTRRRGNDHILRDSGLFSAMH</sequence>
<dbReference type="GO" id="GO:0016259">
    <property type="term" value="P:selenocysteine metabolic process"/>
    <property type="evidence" value="ECO:0007669"/>
    <property type="project" value="TreeGrafter"/>
</dbReference>
<comment type="subcellular location">
    <subcellularLocation>
        <location evidence="1">Cytoplasm</location>
    </subcellularLocation>
</comment>
<dbReference type="Pfam" id="PF09107">
    <property type="entry name" value="WHD_3rd_SelB"/>
    <property type="match status" value="1"/>
</dbReference>
<dbReference type="Pfam" id="PF21458">
    <property type="entry name" value="WHD_1st_3rd_SelB"/>
    <property type="match status" value="1"/>
</dbReference>
<dbReference type="SUPFAM" id="SSF50447">
    <property type="entry name" value="Translation proteins"/>
    <property type="match status" value="1"/>
</dbReference>
<dbReference type="AlphaFoldDB" id="A0A0H5LX20"/>
<dbReference type="Pfam" id="PF00009">
    <property type="entry name" value="GTP_EFTU"/>
    <property type="match status" value="1"/>
</dbReference>
<dbReference type="Gene3D" id="1.10.10.10">
    <property type="entry name" value="Winged helix-like DNA-binding domain superfamily/Winged helix DNA-binding domain"/>
    <property type="match status" value="2"/>
</dbReference>
<dbReference type="Proteomes" id="UP000043316">
    <property type="component" value="Unassembled WGS sequence"/>
</dbReference>
<dbReference type="FunFam" id="1.10.10.10:FF:000350">
    <property type="entry name" value="Selenocysteine-specific translation elongation factor"/>
    <property type="match status" value="1"/>
</dbReference>
<dbReference type="InterPro" id="IPR048931">
    <property type="entry name" value="WHD_2nd_SelB_bact"/>
</dbReference>
<dbReference type="EMBL" id="CWJI01000007">
    <property type="protein sequence ID" value="CRY55703.1"/>
    <property type="molecule type" value="Genomic_DNA"/>
</dbReference>
<dbReference type="GO" id="GO:0001514">
    <property type="term" value="P:selenocysteine incorporation"/>
    <property type="evidence" value="ECO:0007669"/>
    <property type="project" value="InterPro"/>
</dbReference>
<dbReference type="FunFam" id="2.40.30.10:FF:000080">
    <property type="entry name" value="Selenocysteine-specific translation elongation factor"/>
    <property type="match status" value="1"/>
</dbReference>